<dbReference type="EMBL" id="JACOPS010000006">
    <property type="protein sequence ID" value="MBC5729026.1"/>
    <property type="molecule type" value="Genomic_DNA"/>
</dbReference>
<comment type="caution">
    <text evidence="2">The sequence shown here is derived from an EMBL/GenBank/DDBJ whole genome shotgun (WGS) entry which is preliminary data.</text>
</comment>
<evidence type="ECO:0000313" key="2">
    <source>
        <dbReference type="EMBL" id="MBC5729026.1"/>
    </source>
</evidence>
<feature type="domain" description="HTH cro/C1-type" evidence="1">
    <location>
        <begin position="9"/>
        <end position="64"/>
    </location>
</feature>
<dbReference type="InterPro" id="IPR001387">
    <property type="entry name" value="Cro/C1-type_HTH"/>
</dbReference>
<name>A0ABR7HNN8_9FIRM</name>
<dbReference type="InterPro" id="IPR010982">
    <property type="entry name" value="Lambda_DNA-bd_dom_sf"/>
</dbReference>
<dbReference type="Proteomes" id="UP000636755">
    <property type="component" value="Unassembled WGS sequence"/>
</dbReference>
<accession>A0ABR7HNN8</accession>
<sequence>MANINSVKLKEEIKKAGYTQVRLAEELEITQNSLSSKITGKSEFTLSEAIKICECLNITDINKRAELFLR</sequence>
<dbReference type="Gene3D" id="1.10.260.40">
    <property type="entry name" value="lambda repressor-like DNA-binding domains"/>
    <property type="match status" value="1"/>
</dbReference>
<dbReference type="RefSeq" id="WP_186936235.1">
    <property type="nucleotide sequence ID" value="NZ_JACOPS010000006.1"/>
</dbReference>
<gene>
    <name evidence="2" type="ORF">H8R91_10940</name>
</gene>
<protein>
    <submittedName>
        <fullName evidence="2">Helix-turn-helix transcriptional regulator</fullName>
    </submittedName>
</protein>
<dbReference type="Pfam" id="PF01381">
    <property type="entry name" value="HTH_3"/>
    <property type="match status" value="1"/>
</dbReference>
<dbReference type="SUPFAM" id="SSF47413">
    <property type="entry name" value="lambda repressor-like DNA-binding domains"/>
    <property type="match status" value="1"/>
</dbReference>
<keyword evidence="3" id="KW-1185">Reference proteome</keyword>
<reference evidence="2 3" key="1">
    <citation type="submission" date="2020-08" db="EMBL/GenBank/DDBJ databases">
        <title>Genome public.</title>
        <authorList>
            <person name="Liu C."/>
            <person name="Sun Q."/>
        </authorList>
    </citation>
    <scope>NUCLEOTIDE SEQUENCE [LARGE SCALE GENOMIC DNA]</scope>
    <source>
        <strain evidence="2 3">NSJ-71</strain>
    </source>
</reference>
<dbReference type="PROSITE" id="PS50943">
    <property type="entry name" value="HTH_CROC1"/>
    <property type="match status" value="1"/>
</dbReference>
<dbReference type="CDD" id="cd00093">
    <property type="entry name" value="HTH_XRE"/>
    <property type="match status" value="1"/>
</dbReference>
<evidence type="ECO:0000313" key="3">
    <source>
        <dbReference type="Proteomes" id="UP000636755"/>
    </source>
</evidence>
<evidence type="ECO:0000259" key="1">
    <source>
        <dbReference type="PROSITE" id="PS50943"/>
    </source>
</evidence>
<dbReference type="SMART" id="SM00530">
    <property type="entry name" value="HTH_XRE"/>
    <property type="match status" value="1"/>
</dbReference>
<organism evidence="2 3">
    <name type="scientific">Ruminococcus intestinalis</name>
    <dbReference type="NCBI Taxonomy" id="2763066"/>
    <lineage>
        <taxon>Bacteria</taxon>
        <taxon>Bacillati</taxon>
        <taxon>Bacillota</taxon>
        <taxon>Clostridia</taxon>
        <taxon>Eubacteriales</taxon>
        <taxon>Oscillospiraceae</taxon>
        <taxon>Ruminococcus</taxon>
    </lineage>
</organism>
<proteinExistence type="predicted"/>